<dbReference type="InterPro" id="IPR038440">
    <property type="entry name" value="FimV_C_sf"/>
</dbReference>
<dbReference type="Gene3D" id="1.25.40.10">
    <property type="entry name" value="Tetratricopeptide repeat domain"/>
    <property type="match status" value="1"/>
</dbReference>
<evidence type="ECO:0000256" key="2">
    <source>
        <dbReference type="SAM" id="MobiDB-lite"/>
    </source>
</evidence>
<feature type="compositionally biased region" description="Acidic residues" evidence="2">
    <location>
        <begin position="490"/>
        <end position="504"/>
    </location>
</feature>
<keyword evidence="1" id="KW-0175">Coiled coil</keyword>
<feature type="compositionally biased region" description="Low complexity" evidence="2">
    <location>
        <begin position="279"/>
        <end position="292"/>
    </location>
</feature>
<feature type="compositionally biased region" description="Basic and acidic residues" evidence="2">
    <location>
        <begin position="757"/>
        <end position="775"/>
    </location>
</feature>
<dbReference type="Pfam" id="PF14559">
    <property type="entry name" value="TPR_19"/>
    <property type="match status" value="1"/>
</dbReference>
<feature type="region of interest" description="Disordered" evidence="2">
    <location>
        <begin position="475"/>
        <end position="521"/>
    </location>
</feature>
<evidence type="ECO:0000256" key="1">
    <source>
        <dbReference type="SAM" id="Coils"/>
    </source>
</evidence>
<feature type="compositionally biased region" description="Polar residues" evidence="2">
    <location>
        <begin position="389"/>
        <end position="414"/>
    </location>
</feature>
<keyword evidence="3" id="KW-0812">Transmembrane</keyword>
<dbReference type="InterPro" id="IPR057840">
    <property type="entry name" value="FimV_N"/>
</dbReference>
<keyword evidence="3" id="KW-1133">Transmembrane helix</keyword>
<accession>A0AB38YC49</accession>
<dbReference type="AlphaFoldDB" id="A0AB38YC49"/>
<dbReference type="RefSeq" id="WP_304994235.1">
    <property type="nucleotide sequence ID" value="NZ_CP101717.1"/>
</dbReference>
<dbReference type="InterPro" id="IPR020011">
    <property type="entry name" value="FimV_C"/>
</dbReference>
<dbReference type="NCBIfam" id="TIGR03504">
    <property type="entry name" value="FimV_Cterm"/>
    <property type="match status" value="1"/>
</dbReference>
<feature type="compositionally biased region" description="Acidic residues" evidence="2">
    <location>
        <begin position="742"/>
        <end position="754"/>
    </location>
</feature>
<feature type="compositionally biased region" description="Low complexity" evidence="2">
    <location>
        <begin position="152"/>
        <end position="164"/>
    </location>
</feature>
<name>A0AB38YC49_9GAMM</name>
<gene>
    <name evidence="5" type="ORF">NFC81_09420</name>
</gene>
<feature type="region of interest" description="Disordered" evidence="2">
    <location>
        <begin position="742"/>
        <end position="775"/>
    </location>
</feature>
<dbReference type="InterPro" id="IPR020012">
    <property type="entry name" value="LysM_FimV"/>
</dbReference>
<sequence>MTRLFAVVSAITLFCVAGFASAVGLGEITLRSALTEPLEAEIRITSPGDFSVQDLNVRLASATDFSRAGIERPFFLTQIDFSLRQVGSAIVVDLSTTDTVEEPFLDFLVELTWPGGRLLREYTLLLDPPVFAEGESGQIQVFPAQEPSFQSAAPATPPTATVTPAPQPARPTPAPVTPRQEQLADNQYRVENNDTLWEIALRARQNPSQSPQQIMLAIQDLNPDAFIGGNINRVKAGSLLTLPSGEQIVVRSRAQAVTEVDNQNRALRGLPPIGQSQISATGDAASATGAPAQRDPDGFLELVGTPTDSDVGGAEGEASRAELARVQNDLAIQQELNDELRRQNQDQLSRLNELEEQVALLSQMMELQSASAADLQAAARALAEEVEQDQTMVPETPAASDQPSMSATPDTTPPTIVLEPMAPPPTLMDQVMGWLDRMIKWVSQPINAAIVALALFVVIAMGAIARRRKQEEEDFSAEVAGESDSGAFDGFDDDLELSGDDDPEQQSYAPPASTTFQQNSGASAEAIENAELYIAFQRFDEAESVLKQALSDEPGHAALQLKLLELYAESGQADAFEALAAKVGNAEQDAVARLRAQLSAAAPAVSKAAGSNAADSDDDFADLDLDLDLDVGDEWDASSPSLAESDEDLSLDFIDETERLDTSASDSLPELDAGLEDELSLDIDLPELNDEADVLADAPVKSAADDNSMDFDLGDWAVPEESSAGTSAEREAEDLSLDMDFDLSSLDDEPDELPSLDMDKGESDTEIPELKMDDDFTRSLSDTLDQLSDEEPEASLDADDFADLGDLSDLGDFDRTTGDTALTDGGLEDFDLADDMTFSAADDEFTEQTAKADIESSDDWDDDFDFLAGSDEVSTKLDLARAYIDMDDAEGARDILAEVMEEGSAEQKAEAEALVRKL</sequence>
<feature type="compositionally biased region" description="Polar residues" evidence="2">
    <location>
        <begin position="505"/>
        <end position="521"/>
    </location>
</feature>
<keyword evidence="3" id="KW-0472">Membrane</keyword>
<feature type="compositionally biased region" description="Pro residues" evidence="2">
    <location>
        <begin position="165"/>
        <end position="176"/>
    </location>
</feature>
<dbReference type="NCBIfam" id="TIGR03505">
    <property type="entry name" value="FimV_core"/>
    <property type="match status" value="1"/>
</dbReference>
<feature type="coiled-coil region" evidence="1">
    <location>
        <begin position="323"/>
        <end position="371"/>
    </location>
</feature>
<organism evidence="5">
    <name type="scientific">Salinispirillum sp. LH 10-3-1</name>
    <dbReference type="NCBI Taxonomy" id="2952525"/>
    <lineage>
        <taxon>Bacteria</taxon>
        <taxon>Pseudomonadati</taxon>
        <taxon>Pseudomonadota</taxon>
        <taxon>Gammaproteobacteria</taxon>
        <taxon>Oceanospirillales</taxon>
        <taxon>Saccharospirillaceae</taxon>
        <taxon>Salinispirillum</taxon>
    </lineage>
</organism>
<feature type="region of interest" description="Disordered" evidence="2">
    <location>
        <begin position="267"/>
        <end position="299"/>
    </location>
</feature>
<dbReference type="EMBL" id="CP101717">
    <property type="protein sequence ID" value="WLD56949.1"/>
    <property type="molecule type" value="Genomic_DNA"/>
</dbReference>
<dbReference type="Pfam" id="PF25800">
    <property type="entry name" value="FimV_N"/>
    <property type="match status" value="1"/>
</dbReference>
<feature type="domain" description="FimV N-terminal" evidence="4">
    <location>
        <begin position="23"/>
        <end position="129"/>
    </location>
</feature>
<dbReference type="Gene3D" id="1.20.58.2200">
    <property type="match status" value="1"/>
</dbReference>
<evidence type="ECO:0000313" key="5">
    <source>
        <dbReference type="EMBL" id="WLD56949.1"/>
    </source>
</evidence>
<proteinExistence type="predicted"/>
<reference evidence="5" key="1">
    <citation type="submission" date="2022-07" db="EMBL/GenBank/DDBJ databases">
        <title>Complete genome sequence of Salinispirillum sp. LH10-3-1 capable of multiple carbohydrate inversion isolated from a soda lake.</title>
        <authorList>
            <person name="Liu J."/>
            <person name="Zhai Y."/>
            <person name="Zhang H."/>
            <person name="Yang H."/>
            <person name="Qu J."/>
            <person name="Li J."/>
        </authorList>
    </citation>
    <scope>NUCLEOTIDE SEQUENCE</scope>
    <source>
        <strain evidence="5">LH 10-3-1</strain>
    </source>
</reference>
<protein>
    <submittedName>
        <fullName evidence="5">Tetratricopeptide repeat protein</fullName>
    </submittedName>
</protein>
<feature type="transmembrane region" description="Helical" evidence="3">
    <location>
        <begin position="446"/>
        <end position="465"/>
    </location>
</feature>
<evidence type="ECO:0000256" key="3">
    <source>
        <dbReference type="SAM" id="Phobius"/>
    </source>
</evidence>
<dbReference type="InterPro" id="IPR011990">
    <property type="entry name" value="TPR-like_helical_dom_sf"/>
</dbReference>
<evidence type="ECO:0000259" key="4">
    <source>
        <dbReference type="Pfam" id="PF25800"/>
    </source>
</evidence>
<feature type="region of interest" description="Disordered" evidence="2">
    <location>
        <begin position="149"/>
        <end position="182"/>
    </location>
</feature>
<feature type="region of interest" description="Disordered" evidence="2">
    <location>
        <begin position="387"/>
        <end position="422"/>
    </location>
</feature>